<organism evidence="1 2">
    <name type="scientific">Candidatus Gottesmanbacteria bacterium GW2011_GWA2_42_18</name>
    <dbReference type="NCBI Taxonomy" id="1618442"/>
    <lineage>
        <taxon>Bacteria</taxon>
        <taxon>Candidatus Gottesmaniibacteriota</taxon>
    </lineage>
</organism>
<name>A0A0G1C952_9BACT</name>
<gene>
    <name evidence="1" type="ORF">UV09_C0022G0025</name>
</gene>
<reference evidence="1 2" key="1">
    <citation type="journal article" date="2015" name="Nature">
        <title>rRNA introns, odd ribosomes, and small enigmatic genomes across a large radiation of phyla.</title>
        <authorList>
            <person name="Brown C.T."/>
            <person name="Hug L.A."/>
            <person name="Thomas B.C."/>
            <person name="Sharon I."/>
            <person name="Castelle C.J."/>
            <person name="Singh A."/>
            <person name="Wilkins M.J."/>
            <person name="Williams K.H."/>
            <person name="Banfield J.F."/>
        </authorList>
    </citation>
    <scope>NUCLEOTIDE SEQUENCE [LARGE SCALE GENOMIC DNA]</scope>
</reference>
<sequence>MKNKYQKPRIKIKKIKISLLFGFFDEMIYEIYAACEPPCGSDSECASCCGQSYANCRGTGYCAC</sequence>
<dbReference type="AlphaFoldDB" id="A0A0G1C952"/>
<protein>
    <submittedName>
        <fullName evidence="1">Uncharacterized protein</fullName>
    </submittedName>
</protein>
<evidence type="ECO:0000313" key="1">
    <source>
        <dbReference type="EMBL" id="KKS46143.1"/>
    </source>
</evidence>
<evidence type="ECO:0000313" key="2">
    <source>
        <dbReference type="Proteomes" id="UP000034320"/>
    </source>
</evidence>
<dbReference type="EMBL" id="LCDD01000022">
    <property type="protein sequence ID" value="KKS46143.1"/>
    <property type="molecule type" value="Genomic_DNA"/>
</dbReference>
<dbReference type="Proteomes" id="UP000034320">
    <property type="component" value="Unassembled WGS sequence"/>
</dbReference>
<accession>A0A0G1C952</accession>
<comment type="caution">
    <text evidence="1">The sequence shown here is derived from an EMBL/GenBank/DDBJ whole genome shotgun (WGS) entry which is preliminary data.</text>
</comment>
<proteinExistence type="predicted"/>